<dbReference type="InterPro" id="IPR003609">
    <property type="entry name" value="Pan_app"/>
</dbReference>
<evidence type="ECO:0000256" key="2">
    <source>
        <dbReference type="ARBA" id="ARBA00023157"/>
    </source>
</evidence>
<dbReference type="InterPro" id="IPR000177">
    <property type="entry name" value="Apple"/>
</dbReference>
<keyword evidence="4" id="KW-1185">Reference proteome</keyword>
<dbReference type="AlphaFoldDB" id="A0A914QLU8"/>
<sequence>MNNFEFIADCCYHSVDREIVGHDIVDTLAQATECCGLCAGAAGCHAYVWTNDQGGTCWLKNVTGPVSLKTGAITGIPCDGTV</sequence>
<proteinExistence type="predicted"/>
<evidence type="ECO:0000259" key="3">
    <source>
        <dbReference type="SMART" id="SM00223"/>
    </source>
</evidence>
<dbReference type="Proteomes" id="UP000887578">
    <property type="component" value="Unplaced"/>
</dbReference>
<dbReference type="GO" id="GO:0005576">
    <property type="term" value="C:extracellular region"/>
    <property type="evidence" value="ECO:0007669"/>
    <property type="project" value="InterPro"/>
</dbReference>
<dbReference type="GO" id="GO:0006508">
    <property type="term" value="P:proteolysis"/>
    <property type="evidence" value="ECO:0007669"/>
    <property type="project" value="InterPro"/>
</dbReference>
<dbReference type="Gene3D" id="3.50.4.10">
    <property type="entry name" value="Hepatocyte Growth Factor"/>
    <property type="match status" value="1"/>
</dbReference>
<protein>
    <submittedName>
        <fullName evidence="5">Apple domain-containing protein</fullName>
    </submittedName>
</protein>
<evidence type="ECO:0000313" key="4">
    <source>
        <dbReference type="Proteomes" id="UP000887578"/>
    </source>
</evidence>
<dbReference type="SMART" id="SM00223">
    <property type="entry name" value="APPLE"/>
    <property type="match status" value="1"/>
</dbReference>
<feature type="domain" description="Apple" evidence="3">
    <location>
        <begin position="11"/>
        <end position="78"/>
    </location>
</feature>
<organism evidence="4 5">
    <name type="scientific">Panagrolaimus davidi</name>
    <dbReference type="NCBI Taxonomy" id="227884"/>
    <lineage>
        <taxon>Eukaryota</taxon>
        <taxon>Metazoa</taxon>
        <taxon>Ecdysozoa</taxon>
        <taxon>Nematoda</taxon>
        <taxon>Chromadorea</taxon>
        <taxon>Rhabditida</taxon>
        <taxon>Tylenchina</taxon>
        <taxon>Panagrolaimomorpha</taxon>
        <taxon>Panagrolaimoidea</taxon>
        <taxon>Panagrolaimidae</taxon>
        <taxon>Panagrolaimus</taxon>
    </lineage>
</organism>
<dbReference type="Pfam" id="PF14295">
    <property type="entry name" value="PAN_4"/>
    <property type="match status" value="1"/>
</dbReference>
<dbReference type="WBParaSite" id="PDA_v2.g4565.t1">
    <property type="protein sequence ID" value="PDA_v2.g4565.t1"/>
    <property type="gene ID" value="PDA_v2.g4565"/>
</dbReference>
<keyword evidence="2" id="KW-1015">Disulfide bond</keyword>
<keyword evidence="1" id="KW-0677">Repeat</keyword>
<evidence type="ECO:0000313" key="5">
    <source>
        <dbReference type="WBParaSite" id="PDA_v2.g4565.t1"/>
    </source>
</evidence>
<evidence type="ECO:0000256" key="1">
    <source>
        <dbReference type="ARBA" id="ARBA00022737"/>
    </source>
</evidence>
<name>A0A914QLU8_9BILA</name>
<reference evidence="5" key="1">
    <citation type="submission" date="2022-11" db="UniProtKB">
        <authorList>
            <consortium name="WormBaseParasite"/>
        </authorList>
    </citation>
    <scope>IDENTIFICATION</scope>
</reference>
<accession>A0A914QLU8</accession>